<dbReference type="SUPFAM" id="SSF51338">
    <property type="entry name" value="Composite domain of metallo-dependent hydrolases"/>
    <property type="match status" value="2"/>
</dbReference>
<evidence type="ECO:0000313" key="5">
    <source>
        <dbReference type="Proteomes" id="UP000253529"/>
    </source>
</evidence>
<evidence type="ECO:0000256" key="1">
    <source>
        <dbReference type="ARBA" id="ARBA00006745"/>
    </source>
</evidence>
<dbReference type="InterPro" id="IPR050287">
    <property type="entry name" value="MTA/SAH_deaminase"/>
</dbReference>
<dbReference type="InterPro" id="IPR011059">
    <property type="entry name" value="Metal-dep_hydrolase_composite"/>
</dbReference>
<dbReference type="RefSeq" id="WP_113888818.1">
    <property type="nucleotide sequence ID" value="NZ_QNRK01000008.1"/>
</dbReference>
<dbReference type="SUPFAM" id="SSF51556">
    <property type="entry name" value="Metallo-dependent hydrolases"/>
    <property type="match status" value="1"/>
</dbReference>
<dbReference type="NCBIfam" id="NF006056">
    <property type="entry name" value="PRK08204.1"/>
    <property type="match status" value="1"/>
</dbReference>
<reference evidence="4 5" key="1">
    <citation type="submission" date="2018-06" db="EMBL/GenBank/DDBJ databases">
        <title>Genomic Encyclopedia of Type Strains, Phase IV (KMG-IV): sequencing the most valuable type-strain genomes for metagenomic binning, comparative biology and taxonomic classification.</title>
        <authorList>
            <person name="Goeker M."/>
        </authorList>
    </citation>
    <scope>NUCLEOTIDE SEQUENCE [LARGE SCALE GENOMIC DNA]</scope>
    <source>
        <strain evidence="4 5">DSM 24875</strain>
    </source>
</reference>
<comment type="similarity">
    <text evidence="1">Belongs to the metallo-dependent hydrolases superfamily. ATZ/TRZ family.</text>
</comment>
<protein>
    <submittedName>
        <fullName evidence="4">Cytosine/adenosine deaminase-related metal-dependent hydrolase</fullName>
    </submittedName>
</protein>
<evidence type="ECO:0000313" key="4">
    <source>
        <dbReference type="EMBL" id="RBP15512.1"/>
    </source>
</evidence>
<gene>
    <name evidence="4" type="ORF">DFR50_10869</name>
</gene>
<dbReference type="EMBL" id="QNRK01000008">
    <property type="protein sequence ID" value="RBP15512.1"/>
    <property type="molecule type" value="Genomic_DNA"/>
</dbReference>
<keyword evidence="2 4" id="KW-0378">Hydrolase</keyword>
<evidence type="ECO:0000256" key="2">
    <source>
        <dbReference type="ARBA" id="ARBA00022801"/>
    </source>
</evidence>
<dbReference type="Gene3D" id="2.30.40.10">
    <property type="entry name" value="Urease, subunit C, domain 1"/>
    <property type="match status" value="1"/>
</dbReference>
<dbReference type="Gene3D" id="3.20.20.140">
    <property type="entry name" value="Metal-dependent hydrolases"/>
    <property type="match status" value="1"/>
</dbReference>
<evidence type="ECO:0000259" key="3">
    <source>
        <dbReference type="Pfam" id="PF01979"/>
    </source>
</evidence>
<dbReference type="PANTHER" id="PTHR43794">
    <property type="entry name" value="AMINOHYDROLASE SSNA-RELATED"/>
    <property type="match status" value="1"/>
</dbReference>
<comment type="caution">
    <text evidence="4">The sequence shown here is derived from an EMBL/GenBank/DDBJ whole genome shotgun (WGS) entry which is preliminary data.</text>
</comment>
<name>A0A366FLH7_9HYPH</name>
<organism evidence="4 5">
    <name type="scientific">Roseiarcus fermentans</name>
    <dbReference type="NCBI Taxonomy" id="1473586"/>
    <lineage>
        <taxon>Bacteria</taxon>
        <taxon>Pseudomonadati</taxon>
        <taxon>Pseudomonadota</taxon>
        <taxon>Alphaproteobacteria</taxon>
        <taxon>Hyphomicrobiales</taxon>
        <taxon>Roseiarcaceae</taxon>
        <taxon>Roseiarcus</taxon>
    </lineage>
</organism>
<dbReference type="OrthoDB" id="9796020at2"/>
<feature type="domain" description="Amidohydrolase-related" evidence="3">
    <location>
        <begin position="58"/>
        <end position="431"/>
    </location>
</feature>
<dbReference type="AlphaFoldDB" id="A0A366FLH7"/>
<dbReference type="PANTHER" id="PTHR43794:SF11">
    <property type="entry name" value="AMIDOHYDROLASE-RELATED DOMAIN-CONTAINING PROTEIN"/>
    <property type="match status" value="1"/>
</dbReference>
<proteinExistence type="inferred from homology"/>
<keyword evidence="5" id="KW-1185">Reference proteome</keyword>
<dbReference type="Proteomes" id="UP000253529">
    <property type="component" value="Unassembled WGS sequence"/>
</dbReference>
<accession>A0A366FLH7</accession>
<dbReference type="InterPro" id="IPR006680">
    <property type="entry name" value="Amidohydro-rel"/>
</dbReference>
<dbReference type="GO" id="GO:0016810">
    <property type="term" value="F:hydrolase activity, acting on carbon-nitrogen (but not peptide) bonds"/>
    <property type="evidence" value="ECO:0007669"/>
    <property type="project" value="InterPro"/>
</dbReference>
<sequence>MTENRILIRGASILSMDPRIGDFGKGDILIEGETIAAVAPTISVDTGAVELVDAESMIAIPGFVDTHRHTWQTQLRTVAVDWSLCDYVINMRSIFAAFYRPEDVFLGNYVGCLEAVNGGITSVVDHCHIINSPDHADEAVRGIFESGVGGVFCYGMFRNAKHQIGAPIEVGELIGEMFSDVEDWRFDDGERVRDRYFHKDGRVRFGVATNEYEFKPYDEVRSELSRIRLLDPHRISMHMAMGALCKDARMVRYFAEDRFLDEKCLFVHGGGFTDQELRLLAEFGCSVSATPDTEMQMGMGHPVGYRFASLGGKASLGIDIVSNIAGDMFSQMRLQLQAQRARVNARDELEGRMPGLVSPATRSALEMATIGGARAAGLDSVTGSLTPGKKADIALISGRDINTAPVIDPVGTVVFYANPSNVDSVWVHGRALKRNGALLGVDWPHWRRRLVASTEHVMANAQRIPLEKIQNLWTALWAFDRRSTVWPE</sequence>
<dbReference type="Pfam" id="PF01979">
    <property type="entry name" value="Amidohydro_1"/>
    <property type="match status" value="1"/>
</dbReference>
<dbReference type="InterPro" id="IPR032466">
    <property type="entry name" value="Metal_Hydrolase"/>
</dbReference>